<feature type="transmembrane region" description="Helical" evidence="1">
    <location>
        <begin position="331"/>
        <end position="350"/>
    </location>
</feature>
<protein>
    <recommendedName>
        <fullName evidence="4">Acriflavin resistance protein</fullName>
    </recommendedName>
</protein>
<dbReference type="GO" id="GO:0042910">
    <property type="term" value="F:xenobiotic transmembrane transporter activity"/>
    <property type="evidence" value="ECO:0007669"/>
    <property type="project" value="TreeGrafter"/>
</dbReference>
<feature type="transmembrane region" description="Helical" evidence="1">
    <location>
        <begin position="455"/>
        <end position="480"/>
    </location>
</feature>
<keyword evidence="1" id="KW-1133">Transmembrane helix</keyword>
<dbReference type="SUPFAM" id="SSF82693">
    <property type="entry name" value="Multidrug efflux transporter AcrB pore domain, PN1, PN2, PC1 and PC2 subdomains"/>
    <property type="match status" value="1"/>
</dbReference>
<dbReference type="AlphaFoldDB" id="A0A1E8CNK3"/>
<dbReference type="InterPro" id="IPR027463">
    <property type="entry name" value="AcrB_DN_DC_subdom"/>
</dbReference>
<dbReference type="STRING" id="1524254.PHACT_09780"/>
<accession>A0A1E8CNK3</accession>
<evidence type="ECO:0000313" key="2">
    <source>
        <dbReference type="EMBL" id="OFE14066.1"/>
    </source>
</evidence>
<dbReference type="InterPro" id="IPR001036">
    <property type="entry name" value="Acrflvin-R"/>
</dbReference>
<feature type="transmembrane region" description="Helical" evidence="1">
    <location>
        <begin position="430"/>
        <end position="449"/>
    </location>
</feature>
<dbReference type="Gene3D" id="3.30.70.1430">
    <property type="entry name" value="Multidrug efflux transporter AcrB pore domain"/>
    <property type="match status" value="2"/>
</dbReference>
<dbReference type="Gene3D" id="1.20.1640.10">
    <property type="entry name" value="Multidrug efflux transporter AcrB transmembrane domain"/>
    <property type="match status" value="2"/>
</dbReference>
<dbReference type="SUPFAM" id="SSF82714">
    <property type="entry name" value="Multidrug efflux transporter AcrB TolC docking domain, DN and DC subdomains"/>
    <property type="match status" value="2"/>
</dbReference>
<dbReference type="Gene3D" id="3.30.2090.10">
    <property type="entry name" value="Multidrug efflux transporter AcrB TolC docking domain, DN and DC subdomains"/>
    <property type="match status" value="2"/>
</dbReference>
<dbReference type="EMBL" id="MASR01000001">
    <property type="protein sequence ID" value="OFE14066.1"/>
    <property type="molecule type" value="Genomic_DNA"/>
</dbReference>
<evidence type="ECO:0008006" key="4">
    <source>
        <dbReference type="Google" id="ProtNLM"/>
    </source>
</evidence>
<dbReference type="OrthoDB" id="5287122at2"/>
<feature type="transmembrane region" description="Helical" evidence="1">
    <location>
        <begin position="523"/>
        <end position="545"/>
    </location>
</feature>
<feature type="transmembrane region" description="Helical" evidence="1">
    <location>
        <begin position="962"/>
        <end position="983"/>
    </location>
</feature>
<dbReference type="PANTHER" id="PTHR32063:SF33">
    <property type="entry name" value="RND SUPERFAMILY EFFLUX PUMP PERMEASE COMPONENT"/>
    <property type="match status" value="1"/>
</dbReference>
<evidence type="ECO:0000313" key="3">
    <source>
        <dbReference type="Proteomes" id="UP000175669"/>
    </source>
</evidence>
<name>A0A1E8CNK3_9GAMM</name>
<dbReference type="GO" id="GO:0005886">
    <property type="term" value="C:plasma membrane"/>
    <property type="evidence" value="ECO:0007669"/>
    <property type="project" value="TreeGrafter"/>
</dbReference>
<feature type="transmembrane region" description="Helical" evidence="1">
    <location>
        <begin position="862"/>
        <end position="885"/>
    </location>
</feature>
<dbReference type="Gene3D" id="3.30.70.1440">
    <property type="entry name" value="Multidrug efflux transporter AcrB pore domain"/>
    <property type="match status" value="1"/>
</dbReference>
<reference evidence="3" key="1">
    <citation type="submission" date="2016-07" db="EMBL/GenBank/DDBJ databases">
        <authorList>
            <person name="Florea S."/>
            <person name="Webb J.S."/>
            <person name="Jaromczyk J."/>
            <person name="Schardl C.L."/>
        </authorList>
    </citation>
    <scope>NUCLEOTIDE SEQUENCE [LARGE SCALE GENOMIC DNA]</scope>
    <source>
        <strain evidence="3">KCTC 42131</strain>
    </source>
</reference>
<feature type="transmembrane region" description="Helical" evidence="1">
    <location>
        <begin position="989"/>
        <end position="1021"/>
    </location>
</feature>
<feature type="transmembrane region" description="Helical" evidence="1">
    <location>
        <begin position="384"/>
        <end position="409"/>
    </location>
</feature>
<feature type="transmembrane region" description="Helical" evidence="1">
    <location>
        <begin position="892"/>
        <end position="912"/>
    </location>
</feature>
<keyword evidence="1" id="KW-0812">Transmembrane</keyword>
<dbReference type="Gene3D" id="3.30.70.1320">
    <property type="entry name" value="Multidrug efflux transporter AcrB pore domain like"/>
    <property type="match status" value="1"/>
</dbReference>
<keyword evidence="3" id="KW-1185">Reference proteome</keyword>
<dbReference type="PANTHER" id="PTHR32063">
    <property type="match status" value="1"/>
</dbReference>
<sequence>MNKTSIIDVFTRHKVAANLVMIMMILSGLWASSRINTQLDPSVEWPGIIINASWPGASAEDVEQLIVVPIEQQLRTLVGLQQMYSSSTQGSASIRLEFSFDSDMGKIIDDVNDRIARVRNLPADMEPIVARRGTNYENIASLLVSGGRSVAELAPMVRQFERELYAAGVDRIEFSGLPEEELAIQVSSARLLAMNTSLDTLAAEVRQRSADVPAGTVARDQGEMQLRALDQRRDIREFEQLEVRVPGTGELVRLGDVASIDKRARAGQPVLSQNGLPAIEMNLYRITDSDAMLSAQALQAWLDETRPGLPEGITVEVYQEVWLLLKEQLEVIASNAWSGMVLVVLTLFVFLNTRTAFWVTAGIPVSFLFATMLYFYIFDGSINILALITFIMALGIVVDDAIVVGEDAVSLFEQGHSPEAAASGAAKRMFMPVMTSSLTTLAAFVPLLISGGELGAVIATMPMVLFCVIVASLVECFLVLPAHLKHGFARMDRGQRSAFREKFDRFFYGFRDRFYRPVLELALARPVATLLTAFGCVILAFSLIISGRVGVNFVTGVSLQMLEANVNFTVDATPQQRKSFMGHLEQTLQATNAKHGDNNINGYFVRLNSALLNQERKTGLQYGSMRVEYAWEDVYSLAPQPFVEQWRAQVVTPPYVEQLVLEVRGGANGGGPDMSLVLRGNDLDSLKQASEELQAALASYEGVDNIYDNLPYGKDQMIFSLTPQGKSLGVTTAALGQQLRAAYYGSRVQIFNQNNAELEVLLMLPDAERDHIASLNQFPVRTPAGDIVPLGQVASLSTRRGIDVINHNGGSMSVMVSASVDSQQNNAERILADVTDGALRDINQRYGLSSNLGGASLFNQQLMAAMQLGAVLTLVFIYLILAWSFASYTWPLAVLIAIPLGLTGAIAGHWVMGVDLGVMTMLAFFALTGVVVNDSIVLVSFLRRELANGMALRDAVRTAALARFRAVMLTSLTTVAGLSPLMFESFSLAIYMVPIAITLCFGLAFATLLVLLVVPALIILIENCKNSLSRLLTRTVNLNVVSQKGL</sequence>
<dbReference type="Proteomes" id="UP000175669">
    <property type="component" value="Unassembled WGS sequence"/>
</dbReference>
<dbReference type="SUPFAM" id="SSF82866">
    <property type="entry name" value="Multidrug efflux transporter AcrB transmembrane domain"/>
    <property type="match status" value="2"/>
</dbReference>
<dbReference type="RefSeq" id="WP_070118284.1">
    <property type="nucleotide sequence ID" value="NZ_MASR01000001.1"/>
</dbReference>
<proteinExistence type="predicted"/>
<dbReference type="Pfam" id="PF00873">
    <property type="entry name" value="ACR_tran"/>
    <property type="match status" value="1"/>
</dbReference>
<keyword evidence="1" id="KW-0472">Membrane</keyword>
<dbReference type="PRINTS" id="PR00702">
    <property type="entry name" value="ACRIFLAVINRP"/>
</dbReference>
<organism evidence="2 3">
    <name type="scientific">Pseudohongiella acticola</name>
    <dbReference type="NCBI Taxonomy" id="1524254"/>
    <lineage>
        <taxon>Bacteria</taxon>
        <taxon>Pseudomonadati</taxon>
        <taxon>Pseudomonadota</taxon>
        <taxon>Gammaproteobacteria</taxon>
        <taxon>Pseudomonadales</taxon>
        <taxon>Pseudohongiellaceae</taxon>
        <taxon>Pseudohongiella</taxon>
    </lineage>
</organism>
<comment type="caution">
    <text evidence="2">The sequence shown here is derived from an EMBL/GenBank/DDBJ whole genome shotgun (WGS) entry which is preliminary data.</text>
</comment>
<evidence type="ECO:0000256" key="1">
    <source>
        <dbReference type="SAM" id="Phobius"/>
    </source>
</evidence>
<feature type="transmembrane region" description="Helical" evidence="1">
    <location>
        <begin position="357"/>
        <end position="378"/>
    </location>
</feature>
<feature type="transmembrane region" description="Helical" evidence="1">
    <location>
        <begin position="918"/>
        <end position="942"/>
    </location>
</feature>
<gene>
    <name evidence="2" type="ORF">PHACT_09780</name>
</gene>